<accession>J9FBK6</accession>
<proteinExistence type="predicted"/>
<gene>
    <name evidence="2" type="ORF">EVA_19612</name>
</gene>
<sequence>LILELGGQRFDAIFFRHTEPLPGLVRLAYRPNINEFMGRRSVQLVIEAAEA</sequence>
<feature type="non-terminal residue" evidence="2">
    <location>
        <position position="1"/>
    </location>
</feature>
<comment type="caution">
    <text evidence="2">The sequence shown here is derived from an EMBL/GenBank/DDBJ whole genome shotgun (WGS) entry which is preliminary data.</text>
</comment>
<dbReference type="AlphaFoldDB" id="J9FBK6"/>
<feature type="domain" description="RecJ OB" evidence="1">
    <location>
        <begin position="3"/>
        <end position="47"/>
    </location>
</feature>
<protein>
    <recommendedName>
        <fullName evidence="1">RecJ OB domain-containing protein</fullName>
    </recommendedName>
</protein>
<dbReference type="InterPro" id="IPR041122">
    <property type="entry name" value="RecJ_OB"/>
</dbReference>
<dbReference type="Pfam" id="PF17768">
    <property type="entry name" value="RecJ_OB"/>
    <property type="match status" value="1"/>
</dbReference>
<name>J9FBK6_9ZZZZ</name>
<dbReference type="EMBL" id="AMCI01007640">
    <property type="protein sequence ID" value="EJW92281.1"/>
    <property type="molecule type" value="Genomic_DNA"/>
</dbReference>
<dbReference type="Gene3D" id="2.40.50.460">
    <property type="match status" value="1"/>
</dbReference>
<organism evidence="2">
    <name type="scientific">gut metagenome</name>
    <dbReference type="NCBI Taxonomy" id="749906"/>
    <lineage>
        <taxon>unclassified sequences</taxon>
        <taxon>metagenomes</taxon>
        <taxon>organismal metagenomes</taxon>
    </lineage>
</organism>
<reference evidence="2" key="1">
    <citation type="journal article" date="2012" name="PLoS ONE">
        <title>Gene sets for utilization of primary and secondary nutrition supplies in the distal gut of endangered iberian lynx.</title>
        <authorList>
            <person name="Alcaide M."/>
            <person name="Messina E."/>
            <person name="Richter M."/>
            <person name="Bargiela R."/>
            <person name="Peplies J."/>
            <person name="Huws S.A."/>
            <person name="Newbold C.J."/>
            <person name="Golyshin P.N."/>
            <person name="Simon M.A."/>
            <person name="Lopez G."/>
            <person name="Yakimov M.M."/>
            <person name="Ferrer M."/>
        </authorList>
    </citation>
    <scope>NUCLEOTIDE SEQUENCE</scope>
</reference>
<evidence type="ECO:0000259" key="1">
    <source>
        <dbReference type="Pfam" id="PF17768"/>
    </source>
</evidence>
<evidence type="ECO:0000313" key="2">
    <source>
        <dbReference type="EMBL" id="EJW92281.1"/>
    </source>
</evidence>